<gene>
    <name evidence="5" type="ORF">BOTBODRAFT_178610</name>
</gene>
<dbReference type="Pfam" id="PF09073">
    <property type="entry name" value="BUD22"/>
    <property type="match status" value="1"/>
</dbReference>
<feature type="coiled-coil region" evidence="2">
    <location>
        <begin position="74"/>
        <end position="101"/>
    </location>
</feature>
<dbReference type="STRING" id="930990.A0A067M296"/>
<dbReference type="InterPro" id="IPR037393">
    <property type="entry name" value="Bud22/SRFB1"/>
</dbReference>
<dbReference type="PANTHER" id="PTHR23325">
    <property type="entry name" value="SERUM RESPONSE FACTOR-BINDING"/>
    <property type="match status" value="1"/>
</dbReference>
<dbReference type="AlphaFoldDB" id="A0A067M296"/>
<evidence type="ECO:0000256" key="3">
    <source>
        <dbReference type="SAM" id="MobiDB-lite"/>
    </source>
</evidence>
<dbReference type="Proteomes" id="UP000027195">
    <property type="component" value="Unassembled WGS sequence"/>
</dbReference>
<feature type="compositionally biased region" description="Basic residues" evidence="3">
    <location>
        <begin position="366"/>
        <end position="375"/>
    </location>
</feature>
<dbReference type="EMBL" id="KL198073">
    <property type="protein sequence ID" value="KDQ09868.1"/>
    <property type="molecule type" value="Genomic_DNA"/>
</dbReference>
<dbReference type="HOGENOM" id="CLU_029647_0_0_1"/>
<evidence type="ECO:0000259" key="4">
    <source>
        <dbReference type="Pfam" id="PF09073"/>
    </source>
</evidence>
<dbReference type="InParanoid" id="A0A067M296"/>
<protein>
    <recommendedName>
        <fullName evidence="4">Bud22 domain-containing protein</fullName>
    </recommendedName>
</protein>
<dbReference type="OrthoDB" id="3364872at2759"/>
<evidence type="ECO:0000256" key="1">
    <source>
        <dbReference type="ARBA" id="ARBA00023054"/>
    </source>
</evidence>
<feature type="compositionally biased region" description="Acidic residues" evidence="3">
    <location>
        <begin position="350"/>
        <end position="360"/>
    </location>
</feature>
<evidence type="ECO:0000256" key="2">
    <source>
        <dbReference type="SAM" id="Coils"/>
    </source>
</evidence>
<proteinExistence type="predicted"/>
<dbReference type="FunCoup" id="A0A067M296">
    <property type="interactions" value="91"/>
</dbReference>
<feature type="compositionally biased region" description="Polar residues" evidence="3">
    <location>
        <begin position="1"/>
        <end position="11"/>
    </location>
</feature>
<feature type="compositionally biased region" description="Basic and acidic residues" evidence="3">
    <location>
        <begin position="469"/>
        <end position="495"/>
    </location>
</feature>
<evidence type="ECO:0000313" key="6">
    <source>
        <dbReference type="Proteomes" id="UP000027195"/>
    </source>
</evidence>
<dbReference type="GO" id="GO:0030686">
    <property type="term" value="C:90S preribosome"/>
    <property type="evidence" value="ECO:0007669"/>
    <property type="project" value="TreeGrafter"/>
</dbReference>
<feature type="compositionally biased region" description="Acidic residues" evidence="3">
    <location>
        <begin position="294"/>
        <end position="310"/>
    </location>
</feature>
<keyword evidence="6" id="KW-1185">Reference proteome</keyword>
<sequence length="507" mass="54680">MSSKPSPSNPTHGAKRKRSGPRKEVQPPRASLILVRALMQVCVKEGAVDAEDELKQKITGKLHHWVKEVKKAGKKAKTFEIQRLVKKLKELRKEGASKKGESVEDVEAQLEYLKHLDHEPLASTAFYTKIRKDKALFANQHVVDAVAKELSVPPATASGDSAKAKVESRLLSSKQLAIEVQSAIGALRLLVNPPARDEGGTKAEQEGHELKGKSIELKAKKEKKEKVGRAVETKQKAPKAPAPADEEENEDDQGAGDGDGWESGSVDDVEAGSNEEASNDGWQSGSIHEHEDSDAPDPSDDSDDEEDEEASSSRPSPPPAKRPKTKAPAEIKSSTFLPSLNVGFTRGDSDSDWSDGEADAADVPRKNRRGQRARKAIWEKKYGKNANHVKKQREEDAAAAAAKAARGRGRARGGSTAGAGSAGGAFRGRGRGKPFAPPDAQDGGWAGRDSRDNSGPTPTPAGNPTLSRQKREAADDKPLHPSWEAKRKLKERENKIVPSQGKKIVFS</sequence>
<dbReference type="GO" id="GO:0005634">
    <property type="term" value="C:nucleus"/>
    <property type="evidence" value="ECO:0007669"/>
    <property type="project" value="TreeGrafter"/>
</dbReference>
<dbReference type="GO" id="GO:0030490">
    <property type="term" value="P:maturation of SSU-rRNA"/>
    <property type="evidence" value="ECO:0007669"/>
    <property type="project" value="TreeGrafter"/>
</dbReference>
<feature type="region of interest" description="Disordered" evidence="3">
    <location>
        <begin position="193"/>
        <end position="507"/>
    </location>
</feature>
<feature type="domain" description="Bud22" evidence="4">
    <location>
        <begin position="62"/>
        <end position="506"/>
    </location>
</feature>
<organism evidence="5 6">
    <name type="scientific">Botryobasidium botryosum (strain FD-172 SS1)</name>
    <dbReference type="NCBI Taxonomy" id="930990"/>
    <lineage>
        <taxon>Eukaryota</taxon>
        <taxon>Fungi</taxon>
        <taxon>Dikarya</taxon>
        <taxon>Basidiomycota</taxon>
        <taxon>Agaricomycotina</taxon>
        <taxon>Agaricomycetes</taxon>
        <taxon>Cantharellales</taxon>
        <taxon>Botryobasidiaceae</taxon>
        <taxon>Botryobasidium</taxon>
    </lineage>
</organism>
<feature type="compositionally biased region" description="Gly residues" evidence="3">
    <location>
        <begin position="415"/>
        <end position="427"/>
    </location>
</feature>
<dbReference type="InterPro" id="IPR015158">
    <property type="entry name" value="Bud22_dom"/>
</dbReference>
<keyword evidence="1 2" id="KW-0175">Coiled coil</keyword>
<feature type="compositionally biased region" description="Basic and acidic residues" evidence="3">
    <location>
        <begin position="195"/>
        <end position="235"/>
    </location>
</feature>
<feature type="region of interest" description="Disordered" evidence="3">
    <location>
        <begin position="1"/>
        <end position="29"/>
    </location>
</feature>
<reference evidence="6" key="1">
    <citation type="journal article" date="2014" name="Proc. Natl. Acad. Sci. U.S.A.">
        <title>Extensive sampling of basidiomycete genomes demonstrates inadequacy of the white-rot/brown-rot paradigm for wood decay fungi.</title>
        <authorList>
            <person name="Riley R."/>
            <person name="Salamov A.A."/>
            <person name="Brown D.W."/>
            <person name="Nagy L.G."/>
            <person name="Floudas D."/>
            <person name="Held B.W."/>
            <person name="Levasseur A."/>
            <person name="Lombard V."/>
            <person name="Morin E."/>
            <person name="Otillar R."/>
            <person name="Lindquist E.A."/>
            <person name="Sun H."/>
            <person name="LaButti K.M."/>
            <person name="Schmutz J."/>
            <person name="Jabbour D."/>
            <person name="Luo H."/>
            <person name="Baker S.E."/>
            <person name="Pisabarro A.G."/>
            <person name="Walton J.D."/>
            <person name="Blanchette R.A."/>
            <person name="Henrissat B."/>
            <person name="Martin F."/>
            <person name="Cullen D."/>
            <person name="Hibbett D.S."/>
            <person name="Grigoriev I.V."/>
        </authorList>
    </citation>
    <scope>NUCLEOTIDE SEQUENCE [LARGE SCALE GENOMIC DNA]</scope>
    <source>
        <strain evidence="6">FD-172 SS1</strain>
    </source>
</reference>
<feature type="compositionally biased region" description="Polar residues" evidence="3">
    <location>
        <begin position="453"/>
        <end position="467"/>
    </location>
</feature>
<accession>A0A067M296</accession>
<evidence type="ECO:0000313" key="5">
    <source>
        <dbReference type="EMBL" id="KDQ09868.1"/>
    </source>
</evidence>
<name>A0A067M296_BOTB1</name>
<feature type="compositionally biased region" description="Acidic residues" evidence="3">
    <location>
        <begin position="244"/>
        <end position="254"/>
    </location>
</feature>
<dbReference type="PANTHER" id="PTHR23325:SF1">
    <property type="entry name" value="SERUM RESPONSE FACTOR-BINDING PROTEIN 1"/>
    <property type="match status" value="1"/>
</dbReference>